<protein>
    <submittedName>
        <fullName evidence="1">Uncharacterized protein</fullName>
    </submittedName>
</protein>
<dbReference type="InterPro" id="IPR033467">
    <property type="entry name" value="Tesmin/TSO1-like_CXC"/>
</dbReference>
<dbReference type="AlphaFoldDB" id="A0A6S7J941"/>
<dbReference type="OrthoDB" id="7428225at2759"/>
<dbReference type="SMART" id="SM01114">
    <property type="entry name" value="CXC"/>
    <property type="match status" value="1"/>
</dbReference>
<dbReference type="EMBL" id="CACRXK020013650">
    <property type="protein sequence ID" value="CAB4025520.1"/>
    <property type="molecule type" value="Genomic_DNA"/>
</dbReference>
<dbReference type="PANTHER" id="PTHR47018">
    <property type="entry name" value="CXC DOMAIN-CONTAINING PROTEIN-RELATED"/>
    <property type="match status" value="1"/>
</dbReference>
<evidence type="ECO:0000313" key="2">
    <source>
        <dbReference type="Proteomes" id="UP001152795"/>
    </source>
</evidence>
<accession>A0A6S7J941</accession>
<evidence type="ECO:0000313" key="1">
    <source>
        <dbReference type="EMBL" id="CAB4025520.1"/>
    </source>
</evidence>
<dbReference type="Proteomes" id="UP001152795">
    <property type="component" value="Unassembled WGS sequence"/>
</dbReference>
<dbReference type="PANTHER" id="PTHR47018:SF3">
    <property type="entry name" value="MYCBP-ASSOCIATED PROTEIN"/>
    <property type="match status" value="1"/>
</dbReference>
<gene>
    <name evidence="1" type="ORF">PACLA_8A060815</name>
</gene>
<reference evidence="1" key="1">
    <citation type="submission" date="2020-04" db="EMBL/GenBank/DDBJ databases">
        <authorList>
            <person name="Alioto T."/>
            <person name="Alioto T."/>
            <person name="Gomez Garrido J."/>
        </authorList>
    </citation>
    <scope>NUCLEOTIDE SEQUENCE</scope>
    <source>
        <strain evidence="1">A484AB</strain>
    </source>
</reference>
<organism evidence="1 2">
    <name type="scientific">Paramuricea clavata</name>
    <name type="common">Red gorgonian</name>
    <name type="synonym">Violescent sea-whip</name>
    <dbReference type="NCBI Taxonomy" id="317549"/>
    <lineage>
        <taxon>Eukaryota</taxon>
        <taxon>Metazoa</taxon>
        <taxon>Cnidaria</taxon>
        <taxon>Anthozoa</taxon>
        <taxon>Octocorallia</taxon>
        <taxon>Malacalcyonacea</taxon>
        <taxon>Plexauridae</taxon>
        <taxon>Paramuricea</taxon>
    </lineage>
</organism>
<comment type="caution">
    <text evidence="1">The sequence shown here is derived from an EMBL/GenBank/DDBJ whole genome shotgun (WGS) entry which is preliminary data.</text>
</comment>
<proteinExistence type="predicted"/>
<sequence>MDTIRRIDTTIASDIIDRFNKNGHIYIPSELVPYSPSRIVLASCDNIDVLEETIDGKNTFHCTQMMLWQRGPANIRQTDIDIKHINRAKTITRDSLDQFHKLDHASMPVGERPKPVSNLPPDLEIEKWFNKSNNQVESKMKNMAWIIARMCQTSQQMVPAWAAFNEKISSVNSPITTPGMLPILQAPADDNNTMTTILNRFTSIAKHLGQPNTVIAVDQPLYSRGKEIIWANPEKYQNVVLVMGHLHILFNFLKAIGQHIENSGLADIWVESGVFAQNTTGAMLEGKQYYRAVRGHLLTYEALSRIYWQYFTSWLTSNEREVNLKSMTDQIVKAFSHRNSDDEAVKAVNCLVTTLKMHDVLGMMDEFDNTLQHLPNFVLWRSYMKMVETLLDFIRANREGNWALHLDSFSAMLPWMTIYDHTNYARWGAVYLCEMKNLQNTHTLVYEEFLNGNFVVKRSKLKFNQIPLDQATEWQNKICKISNGIIGRTRNDTARDKFCITWAERSYVSHSTRVLFGVDDDANDTISTRKDAQPGRVSVDENAVSDLKELFLRFNVFKINTFDPLDGYVALEEIAENVENEGERMDVDMHQLTSLETNDVATGDIQHDMLTAQQQGQQMVLENIAKVHGTLNSTTKSDLFKLLENLKPVGPLMTMPESFFRAVTAHIDEHVRRVDVVFDTYVKQSIKSATRAKRGIKKRPVRKIINRGDLSLPQVWANFVALSDNKADLARFLTEYIMSHGREFSHQYELVTSGGIWIQLRHAQHKEVSGYGKKKCWKVFEEHPHLLYGIGRDCFVQDVEEFVCRLYCAPDPLAGVNQCRVDLFQRGNKELEKLPPTKNSLGLHITRCNFQANVWLQATVKFQELPLPVVTGGWKASDSLDNLEIVWTTLPSIPTCCLSLISCGCKTKCKTGACKCYKSQQQCTPICICNVKDCHNPIGLPES</sequence>
<keyword evidence="2" id="KW-1185">Reference proteome</keyword>
<name>A0A6S7J941_PARCT</name>